<accession>A0A1H6M3X3</accession>
<sequence length="127" mass="14359">MPLKYQPKEGSVLICDFSGFVAPEMVKQRPVVILRKHPHNSRLVTVVPLSTTAPEKLCAYHVELPCYLAGDSQKSWAKCDMLYTVSIDRLDRIKTKSRHGMRQYEIMTMNVEHFTAVKAAVLAGLNL</sequence>
<dbReference type="GO" id="GO:0003677">
    <property type="term" value="F:DNA binding"/>
    <property type="evidence" value="ECO:0007669"/>
    <property type="project" value="InterPro"/>
</dbReference>
<gene>
    <name evidence="1" type="ORF">SAMN05216581_0644</name>
</gene>
<dbReference type="OrthoDB" id="7565736at2"/>
<dbReference type="InterPro" id="IPR003477">
    <property type="entry name" value="PemK-like"/>
</dbReference>
<dbReference type="Gene3D" id="2.30.30.110">
    <property type="match status" value="1"/>
</dbReference>
<dbReference type="InterPro" id="IPR011067">
    <property type="entry name" value="Plasmid_toxin/cell-grow_inhib"/>
</dbReference>
<dbReference type="RefSeq" id="WP_029529948.1">
    <property type="nucleotide sequence ID" value="NZ_CP087202.1"/>
</dbReference>
<reference evidence="1 2" key="1">
    <citation type="submission" date="2016-10" db="EMBL/GenBank/DDBJ databases">
        <authorList>
            <person name="de Groot N.N."/>
        </authorList>
    </citation>
    <scope>NUCLEOTIDE SEQUENCE [LARGE SCALE GENOMIC DNA]</scope>
    <source>
        <strain evidence="1 2">LMG 2158</strain>
    </source>
</reference>
<organism evidence="1 2">
    <name type="scientific">Pseudomonas asplenii</name>
    <dbReference type="NCBI Taxonomy" id="53407"/>
    <lineage>
        <taxon>Bacteria</taxon>
        <taxon>Pseudomonadati</taxon>
        <taxon>Pseudomonadota</taxon>
        <taxon>Gammaproteobacteria</taxon>
        <taxon>Pseudomonadales</taxon>
        <taxon>Pseudomonadaceae</taxon>
        <taxon>Pseudomonas</taxon>
    </lineage>
</organism>
<evidence type="ECO:0000313" key="2">
    <source>
        <dbReference type="Proteomes" id="UP000182272"/>
    </source>
</evidence>
<evidence type="ECO:0000313" key="1">
    <source>
        <dbReference type="EMBL" id="SEH93558.1"/>
    </source>
</evidence>
<dbReference type="AlphaFoldDB" id="A0A1H6M3X3"/>
<dbReference type="Pfam" id="PF02452">
    <property type="entry name" value="PemK_toxin"/>
    <property type="match status" value="1"/>
</dbReference>
<proteinExistence type="predicted"/>
<dbReference type="EMBL" id="LT629972">
    <property type="protein sequence ID" value="SEH93558.1"/>
    <property type="molecule type" value="Genomic_DNA"/>
</dbReference>
<dbReference type="Proteomes" id="UP000182272">
    <property type="component" value="Chromosome I"/>
</dbReference>
<dbReference type="SUPFAM" id="SSF50118">
    <property type="entry name" value="Cell growth inhibitor/plasmid maintenance toxic component"/>
    <property type="match status" value="1"/>
</dbReference>
<protein>
    <submittedName>
        <fullName evidence="1">Uncharacterized protein YifN, PemK superfamily</fullName>
    </submittedName>
</protein>
<name>A0A1H6M3X3_9PSED</name>